<gene>
    <name evidence="1" type="ORF">EVAR_2730_1</name>
</gene>
<dbReference type="AlphaFoldDB" id="A0A4C1SZF7"/>
<dbReference type="Proteomes" id="UP000299102">
    <property type="component" value="Unassembled WGS sequence"/>
</dbReference>
<accession>A0A4C1SZF7</accession>
<dbReference type="EMBL" id="BGZK01000027">
    <property type="protein sequence ID" value="GBP07592.1"/>
    <property type="molecule type" value="Genomic_DNA"/>
</dbReference>
<reference evidence="1 2" key="1">
    <citation type="journal article" date="2019" name="Commun. Biol.">
        <title>The bagworm genome reveals a unique fibroin gene that provides high tensile strength.</title>
        <authorList>
            <person name="Kono N."/>
            <person name="Nakamura H."/>
            <person name="Ohtoshi R."/>
            <person name="Tomita M."/>
            <person name="Numata K."/>
            <person name="Arakawa K."/>
        </authorList>
    </citation>
    <scope>NUCLEOTIDE SEQUENCE [LARGE SCALE GENOMIC DNA]</scope>
</reference>
<evidence type="ECO:0000313" key="2">
    <source>
        <dbReference type="Proteomes" id="UP000299102"/>
    </source>
</evidence>
<name>A0A4C1SZF7_EUMVA</name>
<proteinExistence type="predicted"/>
<organism evidence="1 2">
    <name type="scientific">Eumeta variegata</name>
    <name type="common">Bagworm moth</name>
    <name type="synonym">Eumeta japonica</name>
    <dbReference type="NCBI Taxonomy" id="151549"/>
    <lineage>
        <taxon>Eukaryota</taxon>
        <taxon>Metazoa</taxon>
        <taxon>Ecdysozoa</taxon>
        <taxon>Arthropoda</taxon>
        <taxon>Hexapoda</taxon>
        <taxon>Insecta</taxon>
        <taxon>Pterygota</taxon>
        <taxon>Neoptera</taxon>
        <taxon>Endopterygota</taxon>
        <taxon>Lepidoptera</taxon>
        <taxon>Glossata</taxon>
        <taxon>Ditrysia</taxon>
        <taxon>Tineoidea</taxon>
        <taxon>Psychidae</taxon>
        <taxon>Oiketicinae</taxon>
        <taxon>Eumeta</taxon>
    </lineage>
</organism>
<comment type="caution">
    <text evidence="1">The sequence shown here is derived from an EMBL/GenBank/DDBJ whole genome shotgun (WGS) entry which is preliminary data.</text>
</comment>
<sequence>MLCKRMNALLHSKVVGARAAEENDTQLARDGLAGTFWEKKEAGCLRDAEVAQMKWLPEADKRNDFPVPAGS</sequence>
<protein>
    <submittedName>
        <fullName evidence="1">Uncharacterized protein</fullName>
    </submittedName>
</protein>
<evidence type="ECO:0000313" key="1">
    <source>
        <dbReference type="EMBL" id="GBP07592.1"/>
    </source>
</evidence>
<keyword evidence="2" id="KW-1185">Reference proteome</keyword>